<keyword evidence="7" id="KW-0998">Cell outer membrane</keyword>
<reference evidence="8 9" key="1">
    <citation type="submission" date="2016-10" db="EMBL/GenBank/DDBJ databases">
        <authorList>
            <person name="de Groot N.N."/>
        </authorList>
    </citation>
    <scope>NUCLEOTIDE SEQUENCE [LARGE SCALE GENOMIC DNA]</scope>
    <source>
        <strain evidence="8 9">EP1-55-1</strain>
    </source>
</reference>
<dbReference type="InterPro" id="IPR005017">
    <property type="entry name" value="OMPP1/FadL/TodX"/>
</dbReference>
<organism evidence="8 9">
    <name type="scientific">Hydrogenimonas thermophila</name>
    <dbReference type="NCBI Taxonomy" id="223786"/>
    <lineage>
        <taxon>Bacteria</taxon>
        <taxon>Pseudomonadati</taxon>
        <taxon>Campylobacterota</taxon>
        <taxon>Epsilonproteobacteria</taxon>
        <taxon>Campylobacterales</taxon>
        <taxon>Hydrogenimonadaceae</taxon>
        <taxon>Hydrogenimonas</taxon>
    </lineage>
</organism>
<dbReference type="Pfam" id="PF03349">
    <property type="entry name" value="Toluene_X"/>
    <property type="match status" value="1"/>
</dbReference>
<gene>
    <name evidence="8" type="ORF">SAMN05216234_1414</name>
</gene>
<dbReference type="SUPFAM" id="SSF56935">
    <property type="entry name" value="Porins"/>
    <property type="match status" value="1"/>
</dbReference>
<evidence type="ECO:0000256" key="3">
    <source>
        <dbReference type="ARBA" id="ARBA00022452"/>
    </source>
</evidence>
<evidence type="ECO:0000256" key="4">
    <source>
        <dbReference type="ARBA" id="ARBA00022692"/>
    </source>
</evidence>
<dbReference type="PANTHER" id="PTHR35093">
    <property type="entry name" value="OUTER MEMBRANE PROTEIN NMB0088-RELATED"/>
    <property type="match status" value="1"/>
</dbReference>
<evidence type="ECO:0000256" key="7">
    <source>
        <dbReference type="ARBA" id="ARBA00023237"/>
    </source>
</evidence>
<keyword evidence="9" id="KW-1185">Reference proteome</keyword>
<accession>A0A1I5T7Q2</accession>
<dbReference type="RefSeq" id="WP_092913682.1">
    <property type="nucleotide sequence ID" value="NZ_FOXB01000041.1"/>
</dbReference>
<keyword evidence="5" id="KW-0732">Signal</keyword>
<dbReference type="Gene3D" id="2.40.160.60">
    <property type="entry name" value="Outer membrane protein transport protein (OMPP1/FadL/TodX)"/>
    <property type="match status" value="1"/>
</dbReference>
<dbReference type="EMBL" id="FOXB01000041">
    <property type="protein sequence ID" value="SFP79069.1"/>
    <property type="molecule type" value="Genomic_DNA"/>
</dbReference>
<comment type="similarity">
    <text evidence="2">Belongs to the OmpP1/FadL family.</text>
</comment>
<dbReference type="AlphaFoldDB" id="A0A1I5T7Q2"/>
<keyword evidence="4" id="KW-0812">Transmembrane</keyword>
<evidence type="ECO:0000256" key="6">
    <source>
        <dbReference type="ARBA" id="ARBA00023136"/>
    </source>
</evidence>
<dbReference type="OrthoDB" id="9542at2"/>
<dbReference type="PANTHER" id="PTHR35093:SF8">
    <property type="entry name" value="OUTER MEMBRANE PROTEIN NMB0088-RELATED"/>
    <property type="match status" value="1"/>
</dbReference>
<evidence type="ECO:0000256" key="5">
    <source>
        <dbReference type="ARBA" id="ARBA00022729"/>
    </source>
</evidence>
<dbReference type="GO" id="GO:0015483">
    <property type="term" value="F:long-chain fatty acid transporting porin activity"/>
    <property type="evidence" value="ECO:0007669"/>
    <property type="project" value="TreeGrafter"/>
</dbReference>
<name>A0A1I5T7Q2_9BACT</name>
<sequence>MKYTDFFVRTVVTSMATATVLMASAYKIPEQSTRSMALSAAYVAGADSADASYYNPANMSWIEGDKLLEAGLTYIHLPEVEYRGSVAGVPADDNSKTEDFLLPYFHYISPKVGNFRFGLSLVEPGGLSKKWDGAVQKMYAEEFTLKVVELNPTVSYAVTPKFSIGGGLRLIYSDGKVKLFNEGMYAENMEGDTIEFGYNLALSYKPKPETTLSLTYRSNVDLNLEGSSTGFIAVGSNPLPYYDTPGGVSVPLPATLALAAAHTFGKTCVELVYERTYWSEYEKLDFHFTNPVVDAVFGTPIDKDWSDTNTFRIGITHKLDEKWTLMAGYAYDETPIPEKTVSFELPDSDANIFSIGAIMQINKDLEAGFSLLYDHKDERTIHTPPNEKGIEGTFSEGGAILTNISIGYRF</sequence>
<evidence type="ECO:0000313" key="9">
    <source>
        <dbReference type="Proteomes" id="UP000199227"/>
    </source>
</evidence>
<evidence type="ECO:0000256" key="1">
    <source>
        <dbReference type="ARBA" id="ARBA00004571"/>
    </source>
</evidence>
<dbReference type="Proteomes" id="UP000199227">
    <property type="component" value="Unassembled WGS sequence"/>
</dbReference>
<evidence type="ECO:0000256" key="2">
    <source>
        <dbReference type="ARBA" id="ARBA00008163"/>
    </source>
</evidence>
<comment type="subcellular location">
    <subcellularLocation>
        <location evidence="1">Cell outer membrane</location>
        <topology evidence="1">Multi-pass membrane protein</topology>
    </subcellularLocation>
</comment>
<proteinExistence type="inferred from homology"/>
<evidence type="ECO:0000313" key="8">
    <source>
        <dbReference type="EMBL" id="SFP79069.1"/>
    </source>
</evidence>
<dbReference type="STRING" id="223786.SAMN05216234_1414"/>
<keyword evidence="6" id="KW-0472">Membrane</keyword>
<dbReference type="GO" id="GO:0009279">
    <property type="term" value="C:cell outer membrane"/>
    <property type="evidence" value="ECO:0007669"/>
    <property type="project" value="UniProtKB-SubCell"/>
</dbReference>
<keyword evidence="3" id="KW-1134">Transmembrane beta strand</keyword>
<protein>
    <submittedName>
        <fullName evidence="8">Long-chain fatty acid transport protein</fullName>
    </submittedName>
</protein>